<evidence type="ECO:0000313" key="5">
    <source>
        <dbReference type="EMBL" id="MDM5147185.1"/>
    </source>
</evidence>
<evidence type="ECO:0000313" key="6">
    <source>
        <dbReference type="Proteomes" id="UP001168167"/>
    </source>
</evidence>
<reference evidence="5" key="1">
    <citation type="submission" date="2022-08" db="EMBL/GenBank/DDBJ databases">
        <authorList>
            <person name="Dzunkova M."/>
            <person name="La Clair J."/>
            <person name="Tyml T."/>
            <person name="Doud D."/>
            <person name="Schulz F."/>
            <person name="Piquer S."/>
            <person name="Porcel Sanchis D."/>
            <person name="Osborn A."/>
            <person name="Robinson D."/>
            <person name="Louie K.B."/>
            <person name="Bowen B.P."/>
            <person name="Bowers R."/>
            <person name="Lee J."/>
            <person name="Arnau Llombart V."/>
            <person name="Diaz Villanueva W."/>
            <person name="Gosliner T."/>
            <person name="Northen T."/>
            <person name="Cheng J.-F."/>
            <person name="Burkart M.D."/>
            <person name="Woyke T."/>
        </authorList>
    </citation>
    <scope>NUCLEOTIDE SEQUENCE</scope>
    <source>
        <strain evidence="5">Df01</strain>
    </source>
</reference>
<dbReference type="PANTHER" id="PTHR11544">
    <property type="entry name" value="COLD SHOCK DOMAIN CONTAINING PROTEINS"/>
    <property type="match status" value="1"/>
</dbReference>
<dbReference type="Pfam" id="PF00313">
    <property type="entry name" value="CSD"/>
    <property type="match status" value="1"/>
</dbReference>
<accession>A0ABT7QKH9</accession>
<evidence type="ECO:0000259" key="4">
    <source>
        <dbReference type="PROSITE" id="PS51857"/>
    </source>
</evidence>
<dbReference type="SMART" id="SM00357">
    <property type="entry name" value="CSP"/>
    <property type="match status" value="1"/>
</dbReference>
<feature type="domain" description="CSD" evidence="4">
    <location>
        <begin position="4"/>
        <end position="71"/>
    </location>
</feature>
<dbReference type="InterPro" id="IPR002059">
    <property type="entry name" value="CSP_DNA-bd"/>
</dbReference>
<dbReference type="SUPFAM" id="SSF50249">
    <property type="entry name" value="Nucleic acid-binding proteins"/>
    <property type="match status" value="1"/>
</dbReference>
<dbReference type="PRINTS" id="PR00050">
    <property type="entry name" value="COLDSHOCK"/>
</dbReference>
<dbReference type="Proteomes" id="UP001168167">
    <property type="component" value="Unassembled WGS sequence"/>
</dbReference>
<dbReference type="PIRSF" id="PIRSF002599">
    <property type="entry name" value="Cold_shock_A"/>
    <property type="match status" value="1"/>
</dbReference>
<name>A0ABT7QKH9_9GAMM</name>
<dbReference type="InterPro" id="IPR012156">
    <property type="entry name" value="Cold_shock_CspA"/>
</dbReference>
<organism evidence="5 6">
    <name type="scientific">Candidatus Doriopsillibacter californiensis</name>
    <dbReference type="NCBI Taxonomy" id="2970740"/>
    <lineage>
        <taxon>Bacteria</taxon>
        <taxon>Pseudomonadati</taxon>
        <taxon>Pseudomonadota</taxon>
        <taxon>Gammaproteobacteria</taxon>
        <taxon>Candidatus Tethybacterales</taxon>
        <taxon>Candidatus Persebacteraceae</taxon>
        <taxon>Candidatus Doriopsillibacter</taxon>
    </lineage>
</organism>
<evidence type="ECO:0000256" key="1">
    <source>
        <dbReference type="ARBA" id="ARBA00004496"/>
    </source>
</evidence>
<proteinExistence type="predicted"/>
<keyword evidence="6" id="KW-1185">Reference proteome</keyword>
<dbReference type="EMBL" id="JANQAO010000001">
    <property type="protein sequence ID" value="MDM5147185.1"/>
    <property type="molecule type" value="Genomic_DNA"/>
</dbReference>
<dbReference type="InterPro" id="IPR011129">
    <property type="entry name" value="CSD"/>
</dbReference>
<dbReference type="CDD" id="cd04458">
    <property type="entry name" value="CSP_CDS"/>
    <property type="match status" value="1"/>
</dbReference>
<sequence length="72" mass="7758">MSESISGTVKWFDDSKGFGFIAPDNGGKDVFVHFRAIASNSSGRKTLREGQKVTMDINEGPKGLLAENVTPL</sequence>
<dbReference type="InterPro" id="IPR019844">
    <property type="entry name" value="CSD_CS"/>
</dbReference>
<comment type="subcellular location">
    <subcellularLocation>
        <location evidence="1 3">Cytoplasm</location>
    </subcellularLocation>
</comment>
<evidence type="ECO:0000256" key="2">
    <source>
        <dbReference type="ARBA" id="ARBA00022490"/>
    </source>
</evidence>
<protein>
    <submittedName>
        <fullName evidence="5">Cold-shock protein</fullName>
    </submittedName>
</protein>
<dbReference type="InterPro" id="IPR012340">
    <property type="entry name" value="NA-bd_OB-fold"/>
</dbReference>
<dbReference type="PROSITE" id="PS51857">
    <property type="entry name" value="CSD_2"/>
    <property type="match status" value="1"/>
</dbReference>
<dbReference type="PROSITE" id="PS00352">
    <property type="entry name" value="CSD_1"/>
    <property type="match status" value="1"/>
</dbReference>
<dbReference type="InterPro" id="IPR050181">
    <property type="entry name" value="Cold_shock_domain"/>
</dbReference>
<dbReference type="Gene3D" id="2.40.50.140">
    <property type="entry name" value="Nucleic acid-binding proteins"/>
    <property type="match status" value="1"/>
</dbReference>
<comment type="caution">
    <text evidence="5">The sequence shown here is derived from an EMBL/GenBank/DDBJ whole genome shotgun (WGS) entry which is preliminary data.</text>
</comment>
<gene>
    <name evidence="5" type="ORF">NQX30_02180</name>
</gene>
<keyword evidence="2" id="KW-0963">Cytoplasm</keyword>
<evidence type="ECO:0000256" key="3">
    <source>
        <dbReference type="RuleBase" id="RU000408"/>
    </source>
</evidence>
<reference evidence="5" key="2">
    <citation type="journal article" date="2023" name="Microbiome">
        <title>Synthase-selected sorting approach identifies a beta-lactone synthase in a nudibranch symbiotic bacterium.</title>
        <authorList>
            <person name="Dzunkova M."/>
            <person name="La Clair J.J."/>
            <person name="Tyml T."/>
            <person name="Doud D."/>
            <person name="Schulz F."/>
            <person name="Piquer-Esteban S."/>
            <person name="Porcel Sanchis D."/>
            <person name="Osborn A."/>
            <person name="Robinson D."/>
            <person name="Louie K.B."/>
            <person name="Bowen B.P."/>
            <person name="Bowers R.M."/>
            <person name="Lee J."/>
            <person name="Arnau V."/>
            <person name="Diaz-Villanueva W."/>
            <person name="Stepanauskas R."/>
            <person name="Gosliner T."/>
            <person name="Date S.V."/>
            <person name="Northen T.R."/>
            <person name="Cheng J.F."/>
            <person name="Burkart M.D."/>
            <person name="Woyke T."/>
        </authorList>
    </citation>
    <scope>NUCLEOTIDE SEQUENCE</scope>
    <source>
        <strain evidence="5">Df01</strain>
    </source>
</reference>